<dbReference type="InterPro" id="IPR041426">
    <property type="entry name" value="Mos1_HTH"/>
</dbReference>
<dbReference type="Proteomes" id="UP000887565">
    <property type="component" value="Unplaced"/>
</dbReference>
<dbReference type="PANTHER" id="PTHR46060:SF1">
    <property type="entry name" value="MARINER MOS1 TRANSPOSASE-LIKE PROTEIN"/>
    <property type="match status" value="1"/>
</dbReference>
<dbReference type="WBParaSite" id="nRc.2.0.1.t40837-RA">
    <property type="protein sequence ID" value="nRc.2.0.1.t40837-RA"/>
    <property type="gene ID" value="nRc.2.0.1.g40837"/>
</dbReference>
<dbReference type="InterPro" id="IPR052709">
    <property type="entry name" value="Transposase-MT_Hybrid"/>
</dbReference>
<evidence type="ECO:0000313" key="3">
    <source>
        <dbReference type="Proteomes" id="UP000887565"/>
    </source>
</evidence>
<organism evidence="3 4">
    <name type="scientific">Romanomermis culicivorax</name>
    <name type="common">Nematode worm</name>
    <dbReference type="NCBI Taxonomy" id="13658"/>
    <lineage>
        <taxon>Eukaryota</taxon>
        <taxon>Metazoa</taxon>
        <taxon>Ecdysozoa</taxon>
        <taxon>Nematoda</taxon>
        <taxon>Enoplea</taxon>
        <taxon>Dorylaimia</taxon>
        <taxon>Mermithida</taxon>
        <taxon>Mermithoidea</taxon>
        <taxon>Mermithidae</taxon>
        <taxon>Romanomermis</taxon>
    </lineage>
</organism>
<dbReference type="Pfam" id="PF17906">
    <property type="entry name" value="HTH_48"/>
    <property type="match status" value="1"/>
</dbReference>
<evidence type="ECO:0000259" key="2">
    <source>
        <dbReference type="Pfam" id="PF17906"/>
    </source>
</evidence>
<name>A0A915KPM9_ROMCU</name>
<keyword evidence="3" id="KW-1185">Reference proteome</keyword>
<reference evidence="4" key="1">
    <citation type="submission" date="2022-11" db="UniProtKB">
        <authorList>
            <consortium name="WormBaseParasite"/>
        </authorList>
    </citation>
    <scope>IDENTIFICATION</scope>
</reference>
<dbReference type="AlphaFoldDB" id="A0A915KPM9"/>
<evidence type="ECO:0000256" key="1">
    <source>
        <dbReference type="SAM" id="MobiDB-lite"/>
    </source>
</evidence>
<feature type="region of interest" description="Disordered" evidence="1">
    <location>
        <begin position="61"/>
        <end position="86"/>
    </location>
</feature>
<dbReference type="PANTHER" id="PTHR46060">
    <property type="entry name" value="MARINER MOS1 TRANSPOSASE-LIKE PROTEIN"/>
    <property type="match status" value="1"/>
</dbReference>
<feature type="domain" description="Mos1 transposase HTH" evidence="2">
    <location>
        <begin position="10"/>
        <end position="47"/>
    </location>
</feature>
<evidence type="ECO:0000313" key="4">
    <source>
        <dbReference type="WBParaSite" id="nRc.2.0.1.t40837-RA"/>
    </source>
</evidence>
<protein>
    <submittedName>
        <fullName evidence="4">Mos1 transposase HTH domain-containing protein</fullName>
    </submittedName>
</protein>
<accession>A0A915KPM9</accession>
<proteinExistence type="predicted"/>
<sequence>MYENEKFEHRAVIKFLTKFGKNDKQIYANLRKVYDEPAFPYSTVARWESVFNLAPQSLKDCPRSGRPSRAIKEETMTKMGQMVEEN</sequence>